<dbReference type="PROSITE" id="PS00108">
    <property type="entry name" value="PROTEIN_KINASE_ST"/>
    <property type="match status" value="1"/>
</dbReference>
<dbReference type="InterPro" id="IPR053235">
    <property type="entry name" value="Ser_Thr_kinase"/>
</dbReference>
<dbReference type="SMART" id="SM00220">
    <property type="entry name" value="S_TKc"/>
    <property type="match status" value="1"/>
</dbReference>
<dbReference type="InterPro" id="IPR011009">
    <property type="entry name" value="Kinase-like_dom_sf"/>
</dbReference>
<dbReference type="PROSITE" id="PS50011">
    <property type="entry name" value="PROTEIN_KINASE_DOM"/>
    <property type="match status" value="1"/>
</dbReference>
<dbReference type="InterPro" id="IPR008271">
    <property type="entry name" value="Ser/Thr_kinase_AS"/>
</dbReference>
<dbReference type="Pfam" id="PF00069">
    <property type="entry name" value="Pkinase"/>
    <property type="match status" value="1"/>
</dbReference>
<dbReference type="SUPFAM" id="SSF56112">
    <property type="entry name" value="Protein kinase-like (PK-like)"/>
    <property type="match status" value="1"/>
</dbReference>
<dbReference type="GO" id="GO:0005737">
    <property type="term" value="C:cytoplasm"/>
    <property type="evidence" value="ECO:0007669"/>
    <property type="project" value="TreeGrafter"/>
</dbReference>
<reference evidence="4" key="1">
    <citation type="journal article" date="2014" name="Genome Announc.">
        <title>Draft genome sequence of the plant-pathogenic soil fungus Rhizoctonia solani anastomosis group 3 strain Rhs1AP.</title>
        <authorList>
            <person name="Cubeta M.A."/>
            <person name="Thomas E."/>
            <person name="Dean R.A."/>
            <person name="Jabaji S."/>
            <person name="Neate S.M."/>
            <person name="Tavantzis S."/>
            <person name="Toda T."/>
            <person name="Vilgalys R."/>
            <person name="Bharathan N."/>
            <person name="Fedorova-Abrams N."/>
            <person name="Pakala S.B."/>
            <person name="Pakala S.M."/>
            <person name="Zafar N."/>
            <person name="Joardar V."/>
            <person name="Losada L."/>
            <person name="Nierman W.C."/>
        </authorList>
    </citation>
    <scope>NUCLEOTIDE SEQUENCE [LARGE SCALE GENOMIC DNA]</scope>
    <source>
        <strain evidence="4">AG-3</strain>
    </source>
</reference>
<sequence>MNKSSDDMSGCYHGGAESELPGTSIPINARPAMISEANPESSCGTESSMIDQASATGSLVSAKDRQETLDASGTSMKDHIVADSVRSVPGSSGHTLGSSLIEESRLLPVEDLGPRPTLISCTMSINEVADCLIQHNCKDITSELDFEGCSSDSFSRGGFGEVYKGYLRKGEIIAIKCIEVSGNWGSWKLKEKSLKVRGCLQFISMKPNMFGGHILLVSPWMKNGSLLEYIDHHPKSDRLQLSAELTSALAYLHHKGIVHGDVKASNVVICDDGHVQLGDFGNSSLLEYTSVGFTHTRANGTTRFMAPEILQMKTEKPTAESDIYALGMVVYAASAEFQKAFEASRRVGNGVLTNAICNILDTYNGKMITQREVWHSVVAAVGEENHIRRQRDENNACKTVKNIPFCQRWQYAQIWASRQEPLNCSSPLLDQPFFGSSRRSSALYDLPLHNFASLPQVPYDIPPTTTPPHGYSVSYGFQVARFPNQPCSLGSNV</sequence>
<protein>
    <submittedName>
        <fullName evidence="3">Kinase domain protein</fullName>
    </submittedName>
</protein>
<dbReference type="PANTHER" id="PTHR24361">
    <property type="entry name" value="MITOGEN-ACTIVATED KINASE KINASE KINASE"/>
    <property type="match status" value="1"/>
</dbReference>
<organism evidence="3 4">
    <name type="scientific">Rhizoctonia solani AG-3 Rhs1AP</name>
    <dbReference type="NCBI Taxonomy" id="1086054"/>
    <lineage>
        <taxon>Eukaryota</taxon>
        <taxon>Fungi</taxon>
        <taxon>Dikarya</taxon>
        <taxon>Basidiomycota</taxon>
        <taxon>Agaricomycotina</taxon>
        <taxon>Agaricomycetes</taxon>
        <taxon>Cantharellales</taxon>
        <taxon>Ceratobasidiaceae</taxon>
        <taxon>Rhizoctonia</taxon>
    </lineage>
</organism>
<gene>
    <name evidence="3" type="ORF">RSOL_223370</name>
</gene>
<evidence type="ECO:0000313" key="4">
    <source>
        <dbReference type="Proteomes" id="UP000030108"/>
    </source>
</evidence>
<dbReference type="Proteomes" id="UP000030108">
    <property type="component" value="Unassembled WGS sequence"/>
</dbReference>
<keyword evidence="3" id="KW-0808">Transferase</keyword>
<dbReference type="AlphaFoldDB" id="X8J6C2"/>
<dbReference type="EMBL" id="JATN01000322">
    <property type="protein sequence ID" value="EUC57487.1"/>
    <property type="molecule type" value="Genomic_DNA"/>
</dbReference>
<name>X8J6C2_9AGAM</name>
<keyword evidence="3" id="KW-0418">Kinase</keyword>
<comment type="caution">
    <text evidence="3">The sequence shown here is derived from an EMBL/GenBank/DDBJ whole genome shotgun (WGS) entry which is preliminary data.</text>
</comment>
<evidence type="ECO:0000256" key="1">
    <source>
        <dbReference type="SAM" id="MobiDB-lite"/>
    </source>
</evidence>
<feature type="non-terminal residue" evidence="3">
    <location>
        <position position="493"/>
    </location>
</feature>
<proteinExistence type="predicted"/>
<feature type="domain" description="Protein kinase" evidence="2">
    <location>
        <begin position="148"/>
        <end position="389"/>
    </location>
</feature>
<feature type="region of interest" description="Disordered" evidence="1">
    <location>
        <begin position="1"/>
        <end position="26"/>
    </location>
</feature>
<dbReference type="GO" id="GO:0004674">
    <property type="term" value="F:protein serine/threonine kinase activity"/>
    <property type="evidence" value="ECO:0007669"/>
    <property type="project" value="TreeGrafter"/>
</dbReference>
<dbReference type="Gene3D" id="1.10.510.10">
    <property type="entry name" value="Transferase(Phosphotransferase) domain 1"/>
    <property type="match status" value="1"/>
</dbReference>
<evidence type="ECO:0000259" key="2">
    <source>
        <dbReference type="PROSITE" id="PS50011"/>
    </source>
</evidence>
<dbReference type="InterPro" id="IPR000719">
    <property type="entry name" value="Prot_kinase_dom"/>
</dbReference>
<dbReference type="GO" id="GO:0005524">
    <property type="term" value="F:ATP binding"/>
    <property type="evidence" value="ECO:0007669"/>
    <property type="project" value="InterPro"/>
</dbReference>
<accession>X8J6C2</accession>
<evidence type="ECO:0000313" key="3">
    <source>
        <dbReference type="EMBL" id="EUC57487.1"/>
    </source>
</evidence>